<accession>A0A4R3NMY1</accession>
<reference evidence="1 2" key="1">
    <citation type="submission" date="2019-03" db="EMBL/GenBank/DDBJ databases">
        <title>Freshwater and sediment microbial communities from various areas in North America, analyzing microbe dynamics in response to fracking.</title>
        <authorList>
            <person name="Lamendella R."/>
        </authorList>
    </citation>
    <scope>NUCLEOTIDE SEQUENCE [LARGE SCALE GENOMIC DNA]</scope>
    <source>
        <strain evidence="1 2">175.2</strain>
    </source>
</reference>
<dbReference type="AlphaFoldDB" id="A0A4R3NMY1"/>
<protein>
    <submittedName>
        <fullName evidence="1">Uncharacterized protein</fullName>
    </submittedName>
</protein>
<proteinExistence type="predicted"/>
<dbReference type="Proteomes" id="UP000295097">
    <property type="component" value="Unassembled WGS sequence"/>
</dbReference>
<evidence type="ECO:0000313" key="1">
    <source>
        <dbReference type="EMBL" id="TCT36084.1"/>
    </source>
</evidence>
<dbReference type="EMBL" id="SMAR01000024">
    <property type="protein sequence ID" value="TCT36084.1"/>
    <property type="molecule type" value="Genomic_DNA"/>
</dbReference>
<organism evidence="1 2">
    <name type="scientific">Martelella mediterranea</name>
    <dbReference type="NCBI Taxonomy" id="293089"/>
    <lineage>
        <taxon>Bacteria</taxon>
        <taxon>Pseudomonadati</taxon>
        <taxon>Pseudomonadota</taxon>
        <taxon>Alphaproteobacteria</taxon>
        <taxon>Hyphomicrobiales</taxon>
        <taxon>Aurantimonadaceae</taxon>
        <taxon>Martelella</taxon>
    </lineage>
</organism>
<gene>
    <name evidence="1" type="ORF">EDC90_102468</name>
</gene>
<keyword evidence="2" id="KW-1185">Reference proteome</keyword>
<comment type="caution">
    <text evidence="1">The sequence shown here is derived from an EMBL/GenBank/DDBJ whole genome shotgun (WGS) entry which is preliminary data.</text>
</comment>
<evidence type="ECO:0000313" key="2">
    <source>
        <dbReference type="Proteomes" id="UP000295097"/>
    </source>
</evidence>
<name>A0A4R3NMY1_9HYPH</name>
<sequence length="59" mass="7005">MQFKHAYDKLEQNRHSLSQRLVEEVSHERGIIVSYEAMARSLQTMEEAHNSIRGQKHRL</sequence>